<accession>A0AAW2VP43</accession>
<comment type="similarity">
    <text evidence="1">Belongs to the methyltransferase superfamily. Type-7 methyltransferase family.</text>
</comment>
<dbReference type="InterPro" id="IPR005299">
    <property type="entry name" value="MeTrfase_7"/>
</dbReference>
<dbReference type="Gene3D" id="3.40.50.150">
    <property type="entry name" value="Vaccinia Virus protein VP39"/>
    <property type="match status" value="2"/>
</dbReference>
<reference evidence="2" key="1">
    <citation type="submission" date="2020-06" db="EMBL/GenBank/DDBJ databases">
        <authorList>
            <person name="Li T."/>
            <person name="Hu X."/>
            <person name="Zhang T."/>
            <person name="Song X."/>
            <person name="Zhang H."/>
            <person name="Dai N."/>
            <person name="Sheng W."/>
            <person name="Hou X."/>
            <person name="Wei L."/>
        </authorList>
    </citation>
    <scope>NUCLEOTIDE SEQUENCE</scope>
    <source>
        <strain evidence="2">G02</strain>
        <tissue evidence="2">Leaf</tissue>
    </source>
</reference>
<dbReference type="SUPFAM" id="SSF53335">
    <property type="entry name" value="S-adenosyl-L-methionine-dependent methyltransferases"/>
    <property type="match status" value="1"/>
</dbReference>
<comment type="caution">
    <text evidence="2">The sequence shown here is derived from an EMBL/GenBank/DDBJ whole genome shotgun (WGS) entry which is preliminary data.</text>
</comment>
<organism evidence="2">
    <name type="scientific">Sesamum radiatum</name>
    <name type="common">Black benniseed</name>
    <dbReference type="NCBI Taxonomy" id="300843"/>
    <lineage>
        <taxon>Eukaryota</taxon>
        <taxon>Viridiplantae</taxon>
        <taxon>Streptophyta</taxon>
        <taxon>Embryophyta</taxon>
        <taxon>Tracheophyta</taxon>
        <taxon>Spermatophyta</taxon>
        <taxon>Magnoliopsida</taxon>
        <taxon>eudicotyledons</taxon>
        <taxon>Gunneridae</taxon>
        <taxon>Pentapetalae</taxon>
        <taxon>asterids</taxon>
        <taxon>lamiids</taxon>
        <taxon>Lamiales</taxon>
        <taxon>Pedaliaceae</taxon>
        <taxon>Sesamum</taxon>
    </lineage>
</organism>
<dbReference type="AlphaFoldDB" id="A0AAW2VP43"/>
<dbReference type="PANTHER" id="PTHR31009">
    <property type="entry name" value="S-ADENOSYL-L-METHIONINE:CARBOXYL METHYLTRANSFERASE FAMILY PROTEIN"/>
    <property type="match status" value="1"/>
</dbReference>
<dbReference type="Pfam" id="PF03492">
    <property type="entry name" value="Methyltransf_7"/>
    <property type="match status" value="1"/>
</dbReference>
<sequence>MTCKDGKPDNVENEAFPRPTDLLLYSKNPGDGPHSYVKNSSYQGGVVDVAKPIIEEEIARKLDIKRLSPTSPNGFRLADFGCSTDHNSFLAMQIVTQAIYGKHASSNYNAIGVPGDFHGRLLPESSLQFSYSNSWALHWLSEVPKAVAESGSLASNKGEVCTQETERKFVLPT</sequence>
<reference evidence="2" key="2">
    <citation type="journal article" date="2024" name="Plant">
        <title>Genomic evolution and insights into agronomic trait innovations of Sesamum species.</title>
        <authorList>
            <person name="Miao H."/>
            <person name="Wang L."/>
            <person name="Qu L."/>
            <person name="Liu H."/>
            <person name="Sun Y."/>
            <person name="Le M."/>
            <person name="Wang Q."/>
            <person name="Wei S."/>
            <person name="Zheng Y."/>
            <person name="Lin W."/>
            <person name="Duan Y."/>
            <person name="Cao H."/>
            <person name="Xiong S."/>
            <person name="Wang X."/>
            <person name="Wei L."/>
            <person name="Li C."/>
            <person name="Ma Q."/>
            <person name="Ju M."/>
            <person name="Zhao R."/>
            <person name="Li G."/>
            <person name="Mu C."/>
            <person name="Tian Q."/>
            <person name="Mei H."/>
            <person name="Zhang T."/>
            <person name="Gao T."/>
            <person name="Zhang H."/>
        </authorList>
    </citation>
    <scope>NUCLEOTIDE SEQUENCE</scope>
    <source>
        <strain evidence="2">G02</strain>
    </source>
</reference>
<name>A0AAW2VP43_SESRA</name>
<gene>
    <name evidence="2" type="ORF">Sradi_0647600</name>
</gene>
<evidence type="ECO:0000256" key="1">
    <source>
        <dbReference type="ARBA" id="ARBA00007967"/>
    </source>
</evidence>
<protein>
    <submittedName>
        <fullName evidence="2">Loganic acid O-methyltransferase</fullName>
    </submittedName>
</protein>
<dbReference type="EMBL" id="JACGWJ010000003">
    <property type="protein sequence ID" value="KAL0430216.1"/>
    <property type="molecule type" value="Genomic_DNA"/>
</dbReference>
<dbReference type="GO" id="GO:0008168">
    <property type="term" value="F:methyltransferase activity"/>
    <property type="evidence" value="ECO:0007669"/>
    <property type="project" value="InterPro"/>
</dbReference>
<evidence type="ECO:0000313" key="2">
    <source>
        <dbReference type="EMBL" id="KAL0430216.1"/>
    </source>
</evidence>
<dbReference type="InterPro" id="IPR029063">
    <property type="entry name" value="SAM-dependent_MTases_sf"/>
</dbReference>
<proteinExistence type="inferred from homology"/>